<name>A0A9I9EHY7_CUCME</name>
<dbReference type="PANTHER" id="PTHR46573">
    <property type="entry name" value="WD REPEAT, SAM AND U-BOX DOMAIN-CONTAINING PROTEIN 1"/>
    <property type="match status" value="1"/>
</dbReference>
<dbReference type="InterPro" id="IPR003613">
    <property type="entry name" value="Ubox_domain"/>
</dbReference>
<dbReference type="PROSITE" id="PS51698">
    <property type="entry name" value="U_BOX"/>
    <property type="match status" value="1"/>
</dbReference>
<dbReference type="SMART" id="SM00504">
    <property type="entry name" value="Ubox"/>
    <property type="match status" value="1"/>
</dbReference>
<dbReference type="EnsemblPlants" id="MELO3C033995.2.1">
    <property type="protein sequence ID" value="MELO3C033995.2.1"/>
    <property type="gene ID" value="MELO3C033995.2"/>
</dbReference>
<sequence>MNDPCVAADGYTYDRQAIEKWLQKNDNSPMTKLPLPDKNLIPNYSLLSAIVEWNSKRISKFNESKKRKTQQPPSNSLPRARRHTHSRAADRVCPVVVRPSPPASFCIFFSLYFPDPHGFLQLHTTTVVLSYCLPRCRRWICG</sequence>
<feature type="domain" description="U-box" evidence="4">
    <location>
        <begin position="1"/>
        <end position="60"/>
    </location>
</feature>
<dbReference type="GO" id="GO:0004842">
    <property type="term" value="F:ubiquitin-protein transferase activity"/>
    <property type="evidence" value="ECO:0007669"/>
    <property type="project" value="InterPro"/>
</dbReference>
<evidence type="ECO:0000256" key="3">
    <source>
        <dbReference type="SAM" id="MobiDB-lite"/>
    </source>
</evidence>
<dbReference type="GO" id="GO:0016567">
    <property type="term" value="P:protein ubiquitination"/>
    <property type="evidence" value="ECO:0007669"/>
    <property type="project" value="InterPro"/>
</dbReference>
<dbReference type="Gramene" id="MELO3C033995.2.1">
    <property type="protein sequence ID" value="MELO3C033995.2.1"/>
    <property type="gene ID" value="MELO3C033995.2"/>
</dbReference>
<feature type="region of interest" description="Disordered" evidence="3">
    <location>
        <begin position="61"/>
        <end position="86"/>
    </location>
</feature>
<dbReference type="Gene3D" id="3.30.40.10">
    <property type="entry name" value="Zinc/RING finger domain, C3HC4 (zinc finger)"/>
    <property type="match status" value="1"/>
</dbReference>
<dbReference type="InterPro" id="IPR052085">
    <property type="entry name" value="WD-SAM-U-box"/>
</dbReference>
<dbReference type="Pfam" id="PF04564">
    <property type="entry name" value="U-box"/>
    <property type="match status" value="1"/>
</dbReference>
<keyword evidence="2" id="KW-0808">Transferase</keyword>
<dbReference type="InterPro" id="IPR013083">
    <property type="entry name" value="Znf_RING/FYVE/PHD"/>
</dbReference>
<evidence type="ECO:0000259" key="4">
    <source>
        <dbReference type="PROSITE" id="PS51698"/>
    </source>
</evidence>
<dbReference type="PANTHER" id="PTHR46573:SF1">
    <property type="entry name" value="WD REPEAT, SAM AND U-BOX DOMAIN-CONTAINING PROTEIN 1"/>
    <property type="match status" value="1"/>
</dbReference>
<organism evidence="5">
    <name type="scientific">Cucumis melo</name>
    <name type="common">Muskmelon</name>
    <dbReference type="NCBI Taxonomy" id="3656"/>
    <lineage>
        <taxon>Eukaryota</taxon>
        <taxon>Viridiplantae</taxon>
        <taxon>Streptophyta</taxon>
        <taxon>Embryophyta</taxon>
        <taxon>Tracheophyta</taxon>
        <taxon>Spermatophyta</taxon>
        <taxon>Magnoliopsida</taxon>
        <taxon>eudicotyledons</taxon>
        <taxon>Gunneridae</taxon>
        <taxon>Pentapetalae</taxon>
        <taxon>rosids</taxon>
        <taxon>fabids</taxon>
        <taxon>Cucurbitales</taxon>
        <taxon>Cucurbitaceae</taxon>
        <taxon>Benincaseae</taxon>
        <taxon>Cucumis</taxon>
    </lineage>
</organism>
<reference evidence="5" key="1">
    <citation type="submission" date="2023-03" db="UniProtKB">
        <authorList>
            <consortium name="EnsemblPlants"/>
        </authorList>
    </citation>
    <scope>IDENTIFICATION</scope>
</reference>
<evidence type="ECO:0000256" key="2">
    <source>
        <dbReference type="ARBA" id="ARBA00022679"/>
    </source>
</evidence>
<evidence type="ECO:0000256" key="1">
    <source>
        <dbReference type="ARBA" id="ARBA00004906"/>
    </source>
</evidence>
<evidence type="ECO:0000313" key="5">
    <source>
        <dbReference type="EnsemblPlants" id="MELO3C033995.2.1"/>
    </source>
</evidence>
<protein>
    <recommendedName>
        <fullName evidence="4">U-box domain-containing protein</fullName>
    </recommendedName>
</protein>
<dbReference type="SUPFAM" id="SSF57850">
    <property type="entry name" value="RING/U-box"/>
    <property type="match status" value="1"/>
</dbReference>
<proteinExistence type="predicted"/>
<comment type="pathway">
    <text evidence="1">Protein modification; protein ubiquitination.</text>
</comment>
<dbReference type="AlphaFoldDB" id="A0A9I9EHY7"/>
<dbReference type="CDD" id="cd16655">
    <property type="entry name" value="RING-Ubox_WDSUB1-like"/>
    <property type="match status" value="1"/>
</dbReference>
<accession>A0A9I9EHY7</accession>